<dbReference type="EnsemblMetazoa" id="RPRC002990-RA">
    <property type="protein sequence ID" value="RPRC002990-PA"/>
    <property type="gene ID" value="RPRC002990"/>
</dbReference>
<dbReference type="AlphaFoldDB" id="T1HG18"/>
<evidence type="ECO:0000313" key="2">
    <source>
        <dbReference type="Proteomes" id="UP000015103"/>
    </source>
</evidence>
<protein>
    <submittedName>
        <fullName evidence="1">Uncharacterized protein</fullName>
    </submittedName>
</protein>
<organism evidence="1 2">
    <name type="scientific">Rhodnius prolixus</name>
    <name type="common">Triatomid bug</name>
    <dbReference type="NCBI Taxonomy" id="13249"/>
    <lineage>
        <taxon>Eukaryota</taxon>
        <taxon>Metazoa</taxon>
        <taxon>Ecdysozoa</taxon>
        <taxon>Arthropoda</taxon>
        <taxon>Hexapoda</taxon>
        <taxon>Insecta</taxon>
        <taxon>Pterygota</taxon>
        <taxon>Neoptera</taxon>
        <taxon>Paraneoptera</taxon>
        <taxon>Hemiptera</taxon>
        <taxon>Heteroptera</taxon>
        <taxon>Panheteroptera</taxon>
        <taxon>Cimicomorpha</taxon>
        <taxon>Reduviidae</taxon>
        <taxon>Triatominae</taxon>
        <taxon>Rhodnius</taxon>
    </lineage>
</organism>
<reference evidence="1" key="1">
    <citation type="submission" date="2015-05" db="UniProtKB">
        <authorList>
            <consortium name="EnsemblMetazoa"/>
        </authorList>
    </citation>
    <scope>IDENTIFICATION</scope>
</reference>
<dbReference type="EMBL" id="ACPB03014677">
    <property type="status" value="NOT_ANNOTATED_CDS"/>
    <property type="molecule type" value="Genomic_DNA"/>
</dbReference>
<proteinExistence type="predicted"/>
<evidence type="ECO:0000313" key="1">
    <source>
        <dbReference type="EnsemblMetazoa" id="RPRC002990-PA"/>
    </source>
</evidence>
<dbReference type="eggNOG" id="ENOG502QSUG">
    <property type="taxonomic scope" value="Eukaryota"/>
</dbReference>
<keyword evidence="2" id="KW-1185">Reference proteome</keyword>
<accession>T1HG18</accession>
<name>T1HG18_RHOPR</name>
<dbReference type="Proteomes" id="UP000015103">
    <property type="component" value="Unassembled WGS sequence"/>
</dbReference>
<dbReference type="InParanoid" id="T1HG18"/>
<sequence>MAVTDQLKAIPVSEFEHCYEEWKKRLQRCVASEGSYFEGDNIELRPNLPSGQFPEDNNDAVERSDNFFNDAVINSYIVYKQLGQNMELKHFKEQCAEGQWLYCLQSSALF</sequence>
<dbReference type="VEuPathDB" id="VectorBase:RPRC002990"/>
<dbReference type="HOGENOM" id="CLU_2174054_0_0_1"/>